<gene>
    <name evidence="2" type="ORF">Tci_006714</name>
</gene>
<feature type="region of interest" description="Disordered" evidence="1">
    <location>
        <begin position="197"/>
        <end position="242"/>
    </location>
</feature>
<evidence type="ECO:0000313" key="2">
    <source>
        <dbReference type="EMBL" id="GEU34736.1"/>
    </source>
</evidence>
<evidence type="ECO:0000256" key="1">
    <source>
        <dbReference type="SAM" id="MobiDB-lite"/>
    </source>
</evidence>
<feature type="compositionally biased region" description="Basic and acidic residues" evidence="1">
    <location>
        <begin position="1"/>
        <end position="18"/>
    </location>
</feature>
<protein>
    <submittedName>
        <fullName evidence="2">Uncharacterized protein</fullName>
    </submittedName>
</protein>
<reference evidence="2" key="1">
    <citation type="journal article" date="2019" name="Sci. Rep.">
        <title>Draft genome of Tanacetum cinerariifolium, the natural source of mosquito coil.</title>
        <authorList>
            <person name="Yamashiro T."/>
            <person name="Shiraishi A."/>
            <person name="Satake H."/>
            <person name="Nakayama K."/>
        </authorList>
    </citation>
    <scope>NUCLEOTIDE SEQUENCE</scope>
</reference>
<sequence length="285" mass="32028">MESVKESIDERAQHKTEYDSWINERPMQTTEEKVDTSKALDASLVDTESSGTESKENDTSSRSGNDAHADDADIRPIYDEEPMAETGNSVNTKFVKSSILGKPMLQSHRNQSVVRKPTAFKSERSRISKPRFASQVNVNNDLSKPVTTHYLLKEREVASTKPHHMIASSNSKISSKNMPRFSSNDMVHNHYLEEAKKMTQERSRNSKPSLMPSARSQSTTNGSKPNPRSNTQTSRNWHTSKNSFVTKKTVPIAEPLGILRIFLTPNILFARHVSNVSSVQIMILV</sequence>
<organism evidence="2">
    <name type="scientific">Tanacetum cinerariifolium</name>
    <name type="common">Dalmatian daisy</name>
    <name type="synonym">Chrysanthemum cinerariifolium</name>
    <dbReference type="NCBI Taxonomy" id="118510"/>
    <lineage>
        <taxon>Eukaryota</taxon>
        <taxon>Viridiplantae</taxon>
        <taxon>Streptophyta</taxon>
        <taxon>Embryophyta</taxon>
        <taxon>Tracheophyta</taxon>
        <taxon>Spermatophyta</taxon>
        <taxon>Magnoliopsida</taxon>
        <taxon>eudicotyledons</taxon>
        <taxon>Gunneridae</taxon>
        <taxon>Pentapetalae</taxon>
        <taxon>asterids</taxon>
        <taxon>campanulids</taxon>
        <taxon>Asterales</taxon>
        <taxon>Asteraceae</taxon>
        <taxon>Asteroideae</taxon>
        <taxon>Anthemideae</taxon>
        <taxon>Anthemidinae</taxon>
        <taxon>Tanacetum</taxon>
    </lineage>
</organism>
<feature type="compositionally biased region" description="Low complexity" evidence="1">
    <location>
        <begin position="165"/>
        <end position="178"/>
    </location>
</feature>
<accession>A0A6L2JCV6</accession>
<name>A0A6L2JCV6_TANCI</name>
<feature type="compositionally biased region" description="Polar residues" evidence="1">
    <location>
        <begin position="214"/>
        <end position="242"/>
    </location>
</feature>
<comment type="caution">
    <text evidence="2">The sequence shown here is derived from an EMBL/GenBank/DDBJ whole genome shotgun (WGS) entry which is preliminary data.</text>
</comment>
<dbReference type="EMBL" id="BKCJ010000612">
    <property type="protein sequence ID" value="GEU34736.1"/>
    <property type="molecule type" value="Genomic_DNA"/>
</dbReference>
<feature type="region of interest" description="Disordered" evidence="1">
    <location>
        <begin position="161"/>
        <end position="183"/>
    </location>
</feature>
<feature type="region of interest" description="Disordered" evidence="1">
    <location>
        <begin position="1"/>
        <end position="73"/>
    </location>
</feature>
<proteinExistence type="predicted"/>
<feature type="compositionally biased region" description="Basic and acidic residues" evidence="1">
    <location>
        <begin position="53"/>
        <end position="73"/>
    </location>
</feature>
<dbReference type="AlphaFoldDB" id="A0A6L2JCV6"/>